<dbReference type="Gene3D" id="2.40.10.10">
    <property type="entry name" value="Trypsin-like serine proteases"/>
    <property type="match status" value="1"/>
</dbReference>
<dbReference type="InterPro" id="IPR043504">
    <property type="entry name" value="Peptidase_S1_PA_chymotrypsin"/>
</dbReference>
<dbReference type="GO" id="GO:0008233">
    <property type="term" value="F:peptidase activity"/>
    <property type="evidence" value="ECO:0007669"/>
    <property type="project" value="UniProtKB-KW"/>
</dbReference>
<reference evidence="5" key="1">
    <citation type="journal article" date="2019" name="Int. J. Syst. Evol. Microbiol.">
        <title>The Global Catalogue of Microorganisms (GCM) 10K type strain sequencing project: providing services to taxonomists for standard genome sequencing and annotation.</title>
        <authorList>
            <consortium name="The Broad Institute Genomics Platform"/>
            <consortium name="The Broad Institute Genome Sequencing Center for Infectious Disease"/>
            <person name="Wu L."/>
            <person name="Ma J."/>
        </authorList>
    </citation>
    <scope>NUCLEOTIDE SEQUENCE [LARGE SCALE GENOMIC DNA]</scope>
    <source>
        <strain evidence="5">KCTC 22814</strain>
    </source>
</reference>
<dbReference type="PROSITE" id="PS51257">
    <property type="entry name" value="PROKAR_LIPOPROTEIN"/>
    <property type="match status" value="1"/>
</dbReference>
<dbReference type="Pfam" id="PF00089">
    <property type="entry name" value="Trypsin"/>
    <property type="match status" value="1"/>
</dbReference>
<dbReference type="PRINTS" id="PR00722">
    <property type="entry name" value="CHYMOTRYPSIN"/>
</dbReference>
<feature type="chain" id="PRO_5046794566" evidence="2">
    <location>
        <begin position="23"/>
        <end position="445"/>
    </location>
</feature>
<name>A0ABW6BBY8_9SPHI</name>
<dbReference type="GO" id="GO:0006508">
    <property type="term" value="P:proteolysis"/>
    <property type="evidence" value="ECO:0007669"/>
    <property type="project" value="UniProtKB-KW"/>
</dbReference>
<evidence type="ECO:0000313" key="5">
    <source>
        <dbReference type="Proteomes" id="UP001597525"/>
    </source>
</evidence>
<dbReference type="InterPro" id="IPR033116">
    <property type="entry name" value="TRYPSIN_SER"/>
</dbReference>
<keyword evidence="4" id="KW-0645">Protease</keyword>
<evidence type="ECO:0000256" key="1">
    <source>
        <dbReference type="ARBA" id="ARBA00023157"/>
    </source>
</evidence>
<dbReference type="InterPro" id="IPR001314">
    <property type="entry name" value="Peptidase_S1A"/>
</dbReference>
<dbReference type="PROSITE" id="PS50240">
    <property type="entry name" value="TRYPSIN_DOM"/>
    <property type="match status" value="1"/>
</dbReference>
<dbReference type="InterPro" id="IPR009003">
    <property type="entry name" value="Peptidase_S1_PA"/>
</dbReference>
<feature type="signal peptide" evidence="2">
    <location>
        <begin position="1"/>
        <end position="22"/>
    </location>
</feature>
<gene>
    <name evidence="4" type="ORF">ACFS7Y_06425</name>
</gene>
<dbReference type="SMART" id="SM00020">
    <property type="entry name" value="Tryp_SPc"/>
    <property type="match status" value="1"/>
</dbReference>
<evidence type="ECO:0000313" key="4">
    <source>
        <dbReference type="EMBL" id="MFD2967012.1"/>
    </source>
</evidence>
<dbReference type="PROSITE" id="PS00135">
    <property type="entry name" value="TRYPSIN_SER"/>
    <property type="match status" value="1"/>
</dbReference>
<keyword evidence="4" id="KW-0378">Hydrolase</keyword>
<feature type="domain" description="Peptidase S1" evidence="3">
    <location>
        <begin position="42"/>
        <end position="269"/>
    </location>
</feature>
<protein>
    <submittedName>
        <fullName evidence="4">Serine protease</fullName>
    </submittedName>
</protein>
<dbReference type="InterPro" id="IPR001254">
    <property type="entry name" value="Trypsin_dom"/>
</dbReference>
<dbReference type="EMBL" id="JBHUPB010000004">
    <property type="protein sequence ID" value="MFD2967012.1"/>
    <property type="molecule type" value="Genomic_DNA"/>
</dbReference>
<keyword evidence="2" id="KW-0732">Signal</keyword>
<keyword evidence="5" id="KW-1185">Reference proteome</keyword>
<dbReference type="CDD" id="cd00190">
    <property type="entry name" value="Tryp_SPc"/>
    <property type="match status" value="1"/>
</dbReference>
<dbReference type="Proteomes" id="UP001597525">
    <property type="component" value="Unassembled WGS sequence"/>
</dbReference>
<evidence type="ECO:0000259" key="3">
    <source>
        <dbReference type="PROSITE" id="PS50240"/>
    </source>
</evidence>
<comment type="caution">
    <text evidence="4">The sequence shown here is derived from an EMBL/GenBank/DDBJ whole genome shotgun (WGS) entry which is preliminary data.</text>
</comment>
<evidence type="ECO:0000256" key="2">
    <source>
        <dbReference type="SAM" id="SignalP"/>
    </source>
</evidence>
<dbReference type="PANTHER" id="PTHR24250">
    <property type="entry name" value="CHYMOTRYPSIN-RELATED"/>
    <property type="match status" value="1"/>
</dbReference>
<dbReference type="RefSeq" id="WP_320182708.1">
    <property type="nucleotide sequence ID" value="NZ_CP138332.1"/>
</dbReference>
<organism evidence="4 5">
    <name type="scientific">Sphingobacterium bambusae</name>
    <dbReference type="NCBI Taxonomy" id="662858"/>
    <lineage>
        <taxon>Bacteria</taxon>
        <taxon>Pseudomonadati</taxon>
        <taxon>Bacteroidota</taxon>
        <taxon>Sphingobacteriia</taxon>
        <taxon>Sphingobacteriales</taxon>
        <taxon>Sphingobacteriaceae</taxon>
        <taxon>Sphingobacterium</taxon>
    </lineage>
</organism>
<dbReference type="PANTHER" id="PTHR24250:SF50">
    <property type="entry name" value="PEPTIDASE S1 DOMAIN-CONTAINING PROTEIN"/>
    <property type="match status" value="1"/>
</dbReference>
<accession>A0ABW6BBY8</accession>
<keyword evidence="1" id="KW-1015">Disulfide bond</keyword>
<sequence length="445" mass="46656">MKKIRFRICIMAIFLCAMTACQKELPTERPEETLKTDNSKAIIGGQPTSIQTVPYQVNVNGSGGGVIIGDRWIVTAAHVVQSFVNSPGGVSIIAGDSKVTGTPESTRQLRNADAVILHPSWQNAQEFDIALIRLSQPLTFNLGVQPIAYSIPSDPLAVNNLAYVSGWGLIRFDGFDSFGRPTGLQTNNLFGTNVRIADLANPRIVWTSSTSGSQQAPCIGDSGGPLTVNFPNMGKVLVGVVNGWGDCNVGQKGYARISNYADWILDVTGIGRYDILGVNQFCNSGTYTVSGLPSGAVVTWSASPTAYAQLTTTGSTALLTYNSFGEVVLTAHITNNGVSIGTATKKVISGDIFVGEIYGAPDNVMLCPGSTVDLNFSGPAATWSVLNGTILSQSGNNIRVSVGSALAGTTAVQAIFSDGCGRERVVQKTIVISSDQNCGGGGVTM</sequence>
<proteinExistence type="predicted"/>
<dbReference type="SUPFAM" id="SSF50494">
    <property type="entry name" value="Trypsin-like serine proteases"/>
    <property type="match status" value="1"/>
</dbReference>